<feature type="transmembrane region" description="Helical" evidence="5">
    <location>
        <begin position="62"/>
        <end position="84"/>
    </location>
</feature>
<sequence length="299" mass="32211">MSSSLPRNPRMPVPEGETGVNIFGYTPSLAHGVIALVIFLLWGVFAQTFHAVRAKGVKGGRAFAVLFVLGSAMECVGYGMRIAASRNPFVLVYFIVQYFMIVVAPVFYTAGIYLVLASVVRASPAFASASLLRPRALLAIFIVADVLTTALQVAGAALIGVAESQRADGKVPPLTPEQANRILLAGLCVQSFSFLIYLILLFVFLARVYSRSGPRPDSLLMGTLLLTSLLIFLRTLFRLAESAPGPTSGISSSQALFALLESLPVMLAIVAWASVPVHARLTRQRQRLEGQEKMGEMSH</sequence>
<feature type="transmembrane region" description="Helical" evidence="5">
    <location>
        <begin position="218"/>
        <end position="237"/>
    </location>
</feature>
<keyword evidence="4 5" id="KW-0472">Membrane</keyword>
<evidence type="ECO:0000256" key="5">
    <source>
        <dbReference type="SAM" id="Phobius"/>
    </source>
</evidence>
<dbReference type="InterPro" id="IPR007568">
    <property type="entry name" value="RTA1"/>
</dbReference>
<dbReference type="PANTHER" id="PTHR31465">
    <property type="entry name" value="PROTEIN RTA1-RELATED"/>
    <property type="match status" value="1"/>
</dbReference>
<evidence type="ECO:0000256" key="1">
    <source>
        <dbReference type="ARBA" id="ARBA00004141"/>
    </source>
</evidence>
<evidence type="ECO:0000313" key="6">
    <source>
        <dbReference type="EMBL" id="PWN94739.1"/>
    </source>
</evidence>
<feature type="transmembrane region" description="Helical" evidence="5">
    <location>
        <begin position="257"/>
        <end position="277"/>
    </location>
</feature>
<keyword evidence="2 5" id="KW-0812">Transmembrane</keyword>
<dbReference type="OrthoDB" id="3358017at2759"/>
<feature type="transmembrane region" description="Helical" evidence="5">
    <location>
        <begin position="90"/>
        <end position="116"/>
    </location>
</feature>
<dbReference type="Pfam" id="PF04479">
    <property type="entry name" value="RTA1"/>
    <property type="match status" value="1"/>
</dbReference>
<dbReference type="PANTHER" id="PTHR31465:SF1">
    <property type="entry name" value="PROTEIN RTA1-RELATED"/>
    <property type="match status" value="1"/>
</dbReference>
<dbReference type="GO" id="GO:0016020">
    <property type="term" value="C:membrane"/>
    <property type="evidence" value="ECO:0007669"/>
    <property type="project" value="UniProtKB-SubCell"/>
</dbReference>
<keyword evidence="3 5" id="KW-1133">Transmembrane helix</keyword>
<accession>A0A316YZR1</accession>
<name>A0A316YZR1_9BASI</name>
<proteinExistence type="predicted"/>
<dbReference type="Proteomes" id="UP000245946">
    <property type="component" value="Unassembled WGS sequence"/>
</dbReference>
<evidence type="ECO:0000256" key="4">
    <source>
        <dbReference type="ARBA" id="ARBA00023136"/>
    </source>
</evidence>
<feature type="transmembrane region" description="Helical" evidence="5">
    <location>
        <begin position="137"/>
        <end position="162"/>
    </location>
</feature>
<dbReference type="RefSeq" id="XP_025595018.1">
    <property type="nucleotide sequence ID" value="XM_025743546.1"/>
</dbReference>
<dbReference type="AlphaFoldDB" id="A0A316YZR1"/>
<dbReference type="GeneID" id="37271090"/>
<gene>
    <name evidence="6" type="ORF">FA09DRAFT_332651</name>
</gene>
<feature type="transmembrane region" description="Helical" evidence="5">
    <location>
        <begin position="29"/>
        <end position="50"/>
    </location>
</feature>
<keyword evidence="7" id="KW-1185">Reference proteome</keyword>
<organism evidence="6 7">
    <name type="scientific">Tilletiopsis washingtonensis</name>
    <dbReference type="NCBI Taxonomy" id="58919"/>
    <lineage>
        <taxon>Eukaryota</taxon>
        <taxon>Fungi</taxon>
        <taxon>Dikarya</taxon>
        <taxon>Basidiomycota</taxon>
        <taxon>Ustilaginomycotina</taxon>
        <taxon>Exobasidiomycetes</taxon>
        <taxon>Entylomatales</taxon>
        <taxon>Entylomatales incertae sedis</taxon>
        <taxon>Tilletiopsis</taxon>
    </lineage>
</organism>
<protein>
    <recommendedName>
        <fullName evidence="8">RTA1-domain-containing protein</fullName>
    </recommendedName>
</protein>
<evidence type="ECO:0000256" key="3">
    <source>
        <dbReference type="ARBA" id="ARBA00022989"/>
    </source>
</evidence>
<evidence type="ECO:0000256" key="2">
    <source>
        <dbReference type="ARBA" id="ARBA00022692"/>
    </source>
</evidence>
<feature type="transmembrane region" description="Helical" evidence="5">
    <location>
        <begin position="182"/>
        <end position="206"/>
    </location>
</feature>
<evidence type="ECO:0008006" key="8">
    <source>
        <dbReference type="Google" id="ProtNLM"/>
    </source>
</evidence>
<dbReference type="STRING" id="58919.A0A316YZR1"/>
<reference evidence="6 7" key="1">
    <citation type="journal article" date="2018" name="Mol. Biol. Evol.">
        <title>Broad Genomic Sampling Reveals a Smut Pathogenic Ancestry of the Fungal Clade Ustilaginomycotina.</title>
        <authorList>
            <person name="Kijpornyongpan T."/>
            <person name="Mondo S.J."/>
            <person name="Barry K."/>
            <person name="Sandor L."/>
            <person name="Lee J."/>
            <person name="Lipzen A."/>
            <person name="Pangilinan J."/>
            <person name="LaButti K."/>
            <person name="Hainaut M."/>
            <person name="Henrissat B."/>
            <person name="Grigoriev I.V."/>
            <person name="Spatafora J.W."/>
            <person name="Aime M.C."/>
        </authorList>
    </citation>
    <scope>NUCLEOTIDE SEQUENCE [LARGE SCALE GENOMIC DNA]</scope>
    <source>
        <strain evidence="6 7">MCA 4186</strain>
    </source>
</reference>
<dbReference type="EMBL" id="KZ819309">
    <property type="protein sequence ID" value="PWN94739.1"/>
    <property type="molecule type" value="Genomic_DNA"/>
</dbReference>
<evidence type="ECO:0000313" key="7">
    <source>
        <dbReference type="Proteomes" id="UP000245946"/>
    </source>
</evidence>
<comment type="subcellular location">
    <subcellularLocation>
        <location evidence="1">Membrane</location>
        <topology evidence="1">Multi-pass membrane protein</topology>
    </subcellularLocation>
</comment>